<protein>
    <submittedName>
        <fullName evidence="2">Uncharacterized protein</fullName>
    </submittedName>
</protein>
<feature type="region of interest" description="Disordered" evidence="1">
    <location>
        <begin position="78"/>
        <end position="116"/>
    </location>
</feature>
<sequence>MAALKNPTFQSSIEIAKREILEGPNLRFFTIAGFLMKHRAIPIKKMINAAGIRGRVFRSSCPDSELLVLLLEVLGPLQQPEPEPEPEPVTRMMKHRENRARRRPSNPRNGRGDSDFPVETFWEKRIYFTAEKAKERPCAS</sequence>
<organism evidence="2">
    <name type="scientific">Nymphaea colorata</name>
    <name type="common">pocket water lily</name>
    <dbReference type="NCBI Taxonomy" id="210225"/>
    <lineage>
        <taxon>Eukaryota</taxon>
        <taxon>Viridiplantae</taxon>
        <taxon>Streptophyta</taxon>
        <taxon>Embryophyta</taxon>
        <taxon>Tracheophyta</taxon>
        <taxon>Spermatophyta</taxon>
        <taxon>Magnoliopsida</taxon>
        <taxon>Nymphaeales</taxon>
        <taxon>Nymphaeaceae</taxon>
        <taxon>Nymphaea</taxon>
    </lineage>
</organism>
<dbReference type="EMBL" id="LR721784">
    <property type="protein sequence ID" value="VVW44606.1"/>
    <property type="molecule type" value="Genomic_DNA"/>
</dbReference>
<name>A0A5K1E216_9MAGN</name>
<proteinExistence type="predicted"/>
<evidence type="ECO:0000313" key="2">
    <source>
        <dbReference type="EMBL" id="VVW44606.1"/>
    </source>
</evidence>
<dbReference type="AlphaFoldDB" id="A0A5K1E216"/>
<dbReference type="Gramene" id="NC6G0254580.1">
    <property type="protein sequence ID" value="NC6G0254580.1:cds"/>
    <property type="gene ID" value="NC6G0254580"/>
</dbReference>
<feature type="compositionally biased region" description="Basic residues" evidence="1">
    <location>
        <begin position="92"/>
        <end position="105"/>
    </location>
</feature>
<reference evidence="2" key="1">
    <citation type="submission" date="2019-09" db="EMBL/GenBank/DDBJ databases">
        <authorList>
            <person name="Zhang L."/>
        </authorList>
    </citation>
    <scope>NUCLEOTIDE SEQUENCE</scope>
</reference>
<accession>A0A5K1E216</accession>
<evidence type="ECO:0000256" key="1">
    <source>
        <dbReference type="SAM" id="MobiDB-lite"/>
    </source>
</evidence>
<gene>
    <name evidence="2" type="ORF">NYM_LOCUS22003</name>
</gene>